<dbReference type="Pfam" id="PF13581">
    <property type="entry name" value="HATPase_c_2"/>
    <property type="match status" value="1"/>
</dbReference>
<dbReference type="InterPro" id="IPR011495">
    <property type="entry name" value="Sig_transdc_His_kin_sub2_dim/P"/>
</dbReference>
<reference evidence="11" key="1">
    <citation type="submission" date="2023-03" db="EMBL/GenBank/DDBJ databases">
        <authorList>
            <person name="Cleenwerck I."/>
        </authorList>
    </citation>
    <scope>NUCLEOTIDE SEQUENCE</scope>
    <source>
        <strain evidence="11">LMG 32879</strain>
    </source>
</reference>
<dbReference type="Gene3D" id="3.30.450.270">
    <property type="match status" value="1"/>
</dbReference>
<dbReference type="Gene3D" id="3.30.565.10">
    <property type="entry name" value="Histidine kinase-like ATPase, C-terminal domain"/>
    <property type="match status" value="1"/>
</dbReference>
<dbReference type="GO" id="GO:0009584">
    <property type="term" value="P:detection of visible light"/>
    <property type="evidence" value="ECO:0007669"/>
    <property type="project" value="InterPro"/>
</dbReference>
<keyword evidence="8" id="KW-0067">ATP-binding</keyword>
<dbReference type="PANTHER" id="PTHR41523:SF8">
    <property type="entry name" value="ETHYLENE RESPONSE SENSOR PROTEIN"/>
    <property type="match status" value="1"/>
</dbReference>
<dbReference type="Gene3D" id="3.30.450.40">
    <property type="match status" value="1"/>
</dbReference>
<dbReference type="InterPro" id="IPR035965">
    <property type="entry name" value="PAS-like_dom_sf"/>
</dbReference>
<keyword evidence="4" id="KW-0597">Phosphoprotein</keyword>
<dbReference type="EMBL" id="CATKSH010000014">
    <property type="protein sequence ID" value="CAI9121352.1"/>
    <property type="molecule type" value="Genomic_DNA"/>
</dbReference>
<evidence type="ECO:0000256" key="6">
    <source>
        <dbReference type="ARBA" id="ARBA00022741"/>
    </source>
</evidence>
<dbReference type="RefSeq" id="WP_289843609.1">
    <property type="nucleotide sequence ID" value="NZ_CATKSH010000014.1"/>
</dbReference>
<dbReference type="InterPro" id="IPR003018">
    <property type="entry name" value="GAF"/>
</dbReference>
<gene>
    <name evidence="11" type="ORF">LMG32879_002199</name>
</gene>
<dbReference type="SUPFAM" id="SSF55874">
    <property type="entry name" value="ATPase domain of HSP90 chaperone/DNA topoisomerase II/histidine kinase"/>
    <property type="match status" value="1"/>
</dbReference>
<dbReference type="Proteomes" id="UP001176960">
    <property type="component" value="Unassembled WGS sequence"/>
</dbReference>
<evidence type="ECO:0000256" key="5">
    <source>
        <dbReference type="ARBA" id="ARBA00022679"/>
    </source>
</evidence>
<dbReference type="AlphaFoldDB" id="A0AA35V837"/>
<evidence type="ECO:0000313" key="12">
    <source>
        <dbReference type="Proteomes" id="UP001176960"/>
    </source>
</evidence>
<keyword evidence="7" id="KW-0418">Kinase</keyword>
<dbReference type="InterPro" id="IPR016132">
    <property type="entry name" value="Phyto_chromo_attachment"/>
</dbReference>
<dbReference type="SUPFAM" id="SSF55785">
    <property type="entry name" value="PYP-like sensor domain (PAS domain)"/>
    <property type="match status" value="1"/>
</dbReference>
<feature type="domain" description="Phytochrome chromophore attachment site" evidence="10">
    <location>
        <begin position="119"/>
        <end position="275"/>
    </location>
</feature>
<dbReference type="InterPro" id="IPR029016">
    <property type="entry name" value="GAF-like_dom_sf"/>
</dbReference>
<dbReference type="EC" id="2.7.13.3" evidence="3"/>
<dbReference type="GO" id="GO:0005524">
    <property type="term" value="F:ATP binding"/>
    <property type="evidence" value="ECO:0007669"/>
    <property type="project" value="UniProtKB-KW"/>
</dbReference>
<dbReference type="InterPro" id="IPR003594">
    <property type="entry name" value="HATPase_dom"/>
</dbReference>
<organism evidence="11 12">
    <name type="scientific">Brytella acorum</name>
    <dbReference type="NCBI Taxonomy" id="2959299"/>
    <lineage>
        <taxon>Bacteria</taxon>
        <taxon>Pseudomonadati</taxon>
        <taxon>Pseudomonadota</taxon>
        <taxon>Alphaproteobacteria</taxon>
        <taxon>Acetobacterales</taxon>
        <taxon>Acetobacteraceae</taxon>
        <taxon>Brytella</taxon>
    </lineage>
</organism>
<comment type="catalytic activity">
    <reaction evidence="1">
        <text>ATP + protein L-histidine = ADP + protein N-phospho-L-histidine.</text>
        <dbReference type="EC" id="2.7.13.3"/>
    </reaction>
</comment>
<dbReference type="InterPro" id="IPR013515">
    <property type="entry name" value="Phytochrome_cen-reg"/>
</dbReference>
<dbReference type="InterPro" id="IPR036890">
    <property type="entry name" value="HATPase_C_sf"/>
</dbReference>
<dbReference type="InterPro" id="IPR043150">
    <property type="entry name" value="Phytochrome_PHY_sf"/>
</dbReference>
<dbReference type="Gene3D" id="3.30.450.20">
    <property type="entry name" value="PAS domain"/>
    <property type="match status" value="2"/>
</dbReference>
<keyword evidence="9" id="KW-0175">Coiled coil</keyword>
<proteinExistence type="inferred from homology"/>
<sequence>MQPLLQAIQAHGLLLVADEDLIVRGGAGEIEATLSVQWLGQPLAALLSLPDLATSTDAPAAINDHIIKTSGGERLAARAVRSGAWLLVELEPFPPEERPARQVLREIDDHATALESASDIHTLAIMAADRFRRLTGYDRVEVCHFESDGSSEIIGEVRNAKLPPLIGLHLPASTITAQGRLLCIRNPVRTIGDVAAAPAFLRPPGKEMATVDLDQIGIRATTPGWAKHLGAMGVRGCATISIVVDGRLWGLVLCHHATPRLMDLDTRMACQVLTGVMSRQIRIKEETATYRERLRIRRAIEKIETRFNSDLPGADVGGAIASELRTLFRSNGLAVIENDRVHTFGQCPDQTQLRKLSERVRKEASAGMFVTSMLPSLYPPAQNYAQVASGVLAITLPHPETVIIWMRGERLRHLKWVTLPSEDITPEADDVDRSRDGIAVRRHTVRDHASPWTSDEIQGAVLLRQYFREHGHAIQQRELNQRLEIALEERERLLKQKDFLIHEVNHRVQNSLQLVASFLTLQAKSANSADTADSLAEAQRRISAIGLVHRRLHQDGNDGQIELSHYIRELCEELCGAIGPQWRNELTLILEPTLMSADRAIHIGLVTTELVINVTKYAYDGKAGPIGIALATDADVLTLKVSDRGVLPMKTHEGFGTRMMRAIVQSLKGSLEFVHETPGLCAILKVPGETRR</sequence>
<comment type="caution">
    <text evidence="11">The sequence shown here is derived from an EMBL/GenBank/DDBJ whole genome shotgun (WGS) entry which is preliminary data.</text>
</comment>
<evidence type="ECO:0000259" key="10">
    <source>
        <dbReference type="PROSITE" id="PS50046"/>
    </source>
</evidence>
<comment type="similarity">
    <text evidence="2">In the N-terminal section; belongs to the phytochrome family.</text>
</comment>
<evidence type="ECO:0000256" key="8">
    <source>
        <dbReference type="ARBA" id="ARBA00022840"/>
    </source>
</evidence>
<keyword evidence="12" id="KW-1185">Reference proteome</keyword>
<keyword evidence="5" id="KW-0808">Transferase</keyword>
<dbReference type="Pfam" id="PF07568">
    <property type="entry name" value="HisKA_2"/>
    <property type="match status" value="1"/>
</dbReference>
<keyword evidence="6" id="KW-0547">Nucleotide-binding</keyword>
<dbReference type="GO" id="GO:0006355">
    <property type="term" value="P:regulation of DNA-templated transcription"/>
    <property type="evidence" value="ECO:0007669"/>
    <property type="project" value="InterPro"/>
</dbReference>
<evidence type="ECO:0000313" key="11">
    <source>
        <dbReference type="EMBL" id="CAI9121352.1"/>
    </source>
</evidence>
<name>A0AA35V837_9PROT</name>
<evidence type="ECO:0000256" key="3">
    <source>
        <dbReference type="ARBA" id="ARBA00012438"/>
    </source>
</evidence>
<dbReference type="Pfam" id="PF00360">
    <property type="entry name" value="PHY"/>
    <property type="match status" value="1"/>
</dbReference>
<dbReference type="GO" id="GO:0004673">
    <property type="term" value="F:protein histidine kinase activity"/>
    <property type="evidence" value="ECO:0007669"/>
    <property type="project" value="UniProtKB-EC"/>
</dbReference>
<feature type="coiled-coil region" evidence="9">
    <location>
        <begin position="476"/>
        <end position="503"/>
    </location>
</feature>
<evidence type="ECO:0000256" key="7">
    <source>
        <dbReference type="ARBA" id="ARBA00022777"/>
    </source>
</evidence>
<dbReference type="SUPFAM" id="SSF55781">
    <property type="entry name" value="GAF domain-like"/>
    <property type="match status" value="2"/>
</dbReference>
<dbReference type="PROSITE" id="PS50046">
    <property type="entry name" value="PHYTOCHROME_2"/>
    <property type="match status" value="1"/>
</dbReference>
<evidence type="ECO:0000256" key="1">
    <source>
        <dbReference type="ARBA" id="ARBA00000085"/>
    </source>
</evidence>
<accession>A0AA35V837</accession>
<evidence type="ECO:0000256" key="4">
    <source>
        <dbReference type="ARBA" id="ARBA00022553"/>
    </source>
</evidence>
<protein>
    <recommendedName>
        <fullName evidence="3">histidine kinase</fullName>
        <ecNumber evidence="3">2.7.13.3</ecNumber>
    </recommendedName>
</protein>
<dbReference type="PANTHER" id="PTHR41523">
    <property type="entry name" value="TWO-COMPONENT SYSTEM SENSOR PROTEIN"/>
    <property type="match status" value="1"/>
</dbReference>
<dbReference type="Pfam" id="PF01590">
    <property type="entry name" value="GAF"/>
    <property type="match status" value="1"/>
</dbReference>
<evidence type="ECO:0000256" key="2">
    <source>
        <dbReference type="ARBA" id="ARBA00006402"/>
    </source>
</evidence>
<evidence type="ECO:0000256" key="9">
    <source>
        <dbReference type="SAM" id="Coils"/>
    </source>
</evidence>